<keyword evidence="14 15" id="KW-0472">Membrane</keyword>
<evidence type="ECO:0000256" key="4">
    <source>
        <dbReference type="ARBA" id="ARBA00015735"/>
    </source>
</evidence>
<name>A0ABT1YGE0_9BACL</name>
<keyword evidence="19" id="KW-1185">Reference proteome</keyword>
<feature type="domain" description="Histidine kinase" evidence="16">
    <location>
        <begin position="251"/>
        <end position="466"/>
    </location>
</feature>
<dbReference type="EC" id="2.7.13.3" evidence="3"/>
<dbReference type="PROSITE" id="PS50109">
    <property type="entry name" value="HIS_KIN"/>
    <property type="match status" value="1"/>
</dbReference>
<keyword evidence="5" id="KW-1003">Cell membrane</keyword>
<evidence type="ECO:0000256" key="7">
    <source>
        <dbReference type="ARBA" id="ARBA00022679"/>
    </source>
</evidence>
<dbReference type="InterPro" id="IPR036097">
    <property type="entry name" value="HisK_dim/P_sf"/>
</dbReference>
<dbReference type="PROSITE" id="PS50885">
    <property type="entry name" value="HAMP"/>
    <property type="match status" value="1"/>
</dbReference>
<keyword evidence="10" id="KW-0418">Kinase</keyword>
<proteinExistence type="predicted"/>
<dbReference type="SMART" id="SM00388">
    <property type="entry name" value="HisKA"/>
    <property type="match status" value="1"/>
</dbReference>
<evidence type="ECO:0000256" key="14">
    <source>
        <dbReference type="ARBA" id="ARBA00023136"/>
    </source>
</evidence>
<evidence type="ECO:0000259" key="17">
    <source>
        <dbReference type="PROSITE" id="PS50885"/>
    </source>
</evidence>
<dbReference type="InterPro" id="IPR003660">
    <property type="entry name" value="HAMP_dom"/>
</dbReference>
<dbReference type="Pfam" id="PF00672">
    <property type="entry name" value="HAMP"/>
    <property type="match status" value="1"/>
</dbReference>
<evidence type="ECO:0000256" key="3">
    <source>
        <dbReference type="ARBA" id="ARBA00012438"/>
    </source>
</evidence>
<protein>
    <recommendedName>
        <fullName evidence="4">Signal transduction histidine-protein kinase ArlS</fullName>
        <ecNumber evidence="3">2.7.13.3</ecNumber>
    </recommendedName>
</protein>
<evidence type="ECO:0000256" key="5">
    <source>
        <dbReference type="ARBA" id="ARBA00022475"/>
    </source>
</evidence>
<dbReference type="Pfam" id="PF00512">
    <property type="entry name" value="HisKA"/>
    <property type="match status" value="1"/>
</dbReference>
<dbReference type="SUPFAM" id="SSF158472">
    <property type="entry name" value="HAMP domain-like"/>
    <property type="match status" value="1"/>
</dbReference>
<evidence type="ECO:0000256" key="9">
    <source>
        <dbReference type="ARBA" id="ARBA00022741"/>
    </source>
</evidence>
<dbReference type="SUPFAM" id="SSF47384">
    <property type="entry name" value="Homodimeric domain of signal transducing histidine kinase"/>
    <property type="match status" value="1"/>
</dbReference>
<keyword evidence="7" id="KW-0808">Transferase</keyword>
<dbReference type="Gene3D" id="1.10.287.130">
    <property type="match status" value="1"/>
</dbReference>
<comment type="caution">
    <text evidence="18">The sequence shown here is derived from an EMBL/GenBank/DDBJ whole genome shotgun (WGS) entry which is preliminary data.</text>
</comment>
<dbReference type="Gene3D" id="3.30.565.10">
    <property type="entry name" value="Histidine kinase-like ATPase, C-terminal domain"/>
    <property type="match status" value="1"/>
</dbReference>
<dbReference type="Pfam" id="PF02518">
    <property type="entry name" value="HATPase_c"/>
    <property type="match status" value="1"/>
</dbReference>
<feature type="transmembrane region" description="Helical" evidence="15">
    <location>
        <begin position="20"/>
        <end position="39"/>
    </location>
</feature>
<dbReference type="PANTHER" id="PTHR45528:SF12">
    <property type="entry name" value="SENSOR HISTIDINE KINASE ARSS"/>
    <property type="match status" value="1"/>
</dbReference>
<evidence type="ECO:0000256" key="2">
    <source>
        <dbReference type="ARBA" id="ARBA00004651"/>
    </source>
</evidence>
<evidence type="ECO:0000256" key="10">
    <source>
        <dbReference type="ARBA" id="ARBA00022777"/>
    </source>
</evidence>
<dbReference type="GO" id="GO:0005524">
    <property type="term" value="F:ATP binding"/>
    <property type="evidence" value="ECO:0007669"/>
    <property type="project" value="UniProtKB-KW"/>
</dbReference>
<dbReference type="InterPro" id="IPR036890">
    <property type="entry name" value="HATPase_C_sf"/>
</dbReference>
<accession>A0ABT1YGE0</accession>
<dbReference type="CDD" id="cd06225">
    <property type="entry name" value="HAMP"/>
    <property type="match status" value="1"/>
</dbReference>
<keyword evidence="13" id="KW-0902">Two-component regulatory system</keyword>
<dbReference type="InterPro" id="IPR004358">
    <property type="entry name" value="Sig_transdc_His_kin-like_C"/>
</dbReference>
<dbReference type="InterPro" id="IPR005467">
    <property type="entry name" value="His_kinase_dom"/>
</dbReference>
<dbReference type="EMBL" id="JANQBD010000009">
    <property type="protein sequence ID" value="MCR8632268.1"/>
    <property type="molecule type" value="Genomic_DNA"/>
</dbReference>
<comment type="catalytic activity">
    <reaction evidence="1">
        <text>ATP + protein L-histidine = ADP + protein N-phospho-L-histidine.</text>
        <dbReference type="EC" id="2.7.13.3"/>
    </reaction>
</comment>
<evidence type="ECO:0000259" key="16">
    <source>
        <dbReference type="PROSITE" id="PS50109"/>
    </source>
</evidence>
<dbReference type="InterPro" id="IPR050398">
    <property type="entry name" value="HssS/ArlS-like"/>
</dbReference>
<dbReference type="RefSeq" id="WP_258213866.1">
    <property type="nucleotide sequence ID" value="NZ_JANQBD010000009.1"/>
</dbReference>
<reference evidence="18 19" key="1">
    <citation type="submission" date="2022-08" db="EMBL/GenBank/DDBJ databases">
        <title>Paenibacillus endoradicis sp. nov., Paenibacillus radicibacter sp. nov and Paenibacillus pararadicis sp. nov., three cold-adapted plant growth-promoting bacteria isolated from root of Larix gmelinii in Great Khingan.</title>
        <authorList>
            <person name="Xue H."/>
        </authorList>
    </citation>
    <scope>NUCLEOTIDE SEQUENCE [LARGE SCALE GENOMIC DNA]</scope>
    <source>
        <strain evidence="18 19">N5-1-1-5</strain>
    </source>
</reference>
<dbReference type="Gene3D" id="6.10.340.10">
    <property type="match status" value="1"/>
</dbReference>
<dbReference type="PRINTS" id="PR00344">
    <property type="entry name" value="BCTRLSENSOR"/>
</dbReference>
<evidence type="ECO:0000256" key="6">
    <source>
        <dbReference type="ARBA" id="ARBA00022553"/>
    </source>
</evidence>
<evidence type="ECO:0000256" key="1">
    <source>
        <dbReference type="ARBA" id="ARBA00000085"/>
    </source>
</evidence>
<evidence type="ECO:0000313" key="18">
    <source>
        <dbReference type="EMBL" id="MCR8632268.1"/>
    </source>
</evidence>
<keyword evidence="9" id="KW-0547">Nucleotide-binding</keyword>
<keyword evidence="6" id="KW-0597">Phosphoprotein</keyword>
<evidence type="ECO:0000256" key="12">
    <source>
        <dbReference type="ARBA" id="ARBA00022989"/>
    </source>
</evidence>
<sequence>MKRLPLQFAQIPIKWKLTIWSTLLLVLLFAVYNIVQYAFVERWMIKQEETNTQQDMREILNYFLENEVSFEEGEFVQARNFLERINRPDQLIRVLNEKGEPILTVSDDIPEQWVEAKAVSTKELVGIKHTNDRLVIMRSPLTIFKFNGTVEIIKNIVNFEKLTDALFYVMVLCGLGAVVISGLGGRLLAGQLLKPLQGMAETIRNIKQKGLHERMQLNNNKDEIATLMVMFNTMMDQVERSFQQQRQFVEDASHELRTPVAIVEGHLSLLQRWGKHDPAILEESLNASIQEVARLKMLVQELLALSRAEKLDPEYNSEVTDPEQAIRTIIKNMAVLHPTFDIQAELEPLESVLAISPQHLEQILLIVLDNAVKYSEQRKLICVRATVNEEAALIEVIDSGIGIAGSDMPYIMDRFYRADKARSGEQAGHGLGLAIAKRLVEIYNGTITLQSIEHEGTTVCISLPKR</sequence>
<dbReference type="SMART" id="SM00387">
    <property type="entry name" value="HATPase_c"/>
    <property type="match status" value="1"/>
</dbReference>
<comment type="subcellular location">
    <subcellularLocation>
        <location evidence="2">Cell membrane</location>
        <topology evidence="2">Multi-pass membrane protein</topology>
    </subcellularLocation>
</comment>
<gene>
    <name evidence="18" type="ORF">NV381_13750</name>
</gene>
<dbReference type="Proteomes" id="UP001300012">
    <property type="component" value="Unassembled WGS sequence"/>
</dbReference>
<dbReference type="SMART" id="SM00304">
    <property type="entry name" value="HAMP"/>
    <property type="match status" value="1"/>
</dbReference>
<feature type="domain" description="HAMP" evidence="17">
    <location>
        <begin position="190"/>
        <end position="243"/>
    </location>
</feature>
<evidence type="ECO:0000256" key="13">
    <source>
        <dbReference type="ARBA" id="ARBA00023012"/>
    </source>
</evidence>
<dbReference type="InterPro" id="IPR003661">
    <property type="entry name" value="HisK_dim/P_dom"/>
</dbReference>
<keyword evidence="11 18" id="KW-0067">ATP-binding</keyword>
<dbReference type="Pfam" id="PF18719">
    <property type="entry name" value="ArlS_N"/>
    <property type="match status" value="1"/>
</dbReference>
<dbReference type="CDD" id="cd00082">
    <property type="entry name" value="HisKA"/>
    <property type="match status" value="1"/>
</dbReference>
<dbReference type="InterPro" id="IPR041610">
    <property type="entry name" value="ArlS_N"/>
</dbReference>
<feature type="transmembrane region" description="Helical" evidence="15">
    <location>
        <begin position="165"/>
        <end position="189"/>
    </location>
</feature>
<dbReference type="SUPFAM" id="SSF55874">
    <property type="entry name" value="ATPase domain of HSP90 chaperone/DNA topoisomerase II/histidine kinase"/>
    <property type="match status" value="1"/>
</dbReference>
<evidence type="ECO:0000256" key="8">
    <source>
        <dbReference type="ARBA" id="ARBA00022692"/>
    </source>
</evidence>
<evidence type="ECO:0000256" key="11">
    <source>
        <dbReference type="ARBA" id="ARBA00022840"/>
    </source>
</evidence>
<organism evidence="18 19">
    <name type="scientific">Paenibacillus radicis</name>
    <name type="common">ex Xue et al. 2023</name>
    <dbReference type="NCBI Taxonomy" id="2972489"/>
    <lineage>
        <taxon>Bacteria</taxon>
        <taxon>Bacillati</taxon>
        <taxon>Bacillota</taxon>
        <taxon>Bacilli</taxon>
        <taxon>Bacillales</taxon>
        <taxon>Paenibacillaceae</taxon>
        <taxon>Paenibacillus</taxon>
    </lineage>
</organism>
<evidence type="ECO:0000313" key="19">
    <source>
        <dbReference type="Proteomes" id="UP001300012"/>
    </source>
</evidence>
<keyword evidence="12 15" id="KW-1133">Transmembrane helix</keyword>
<evidence type="ECO:0000256" key="15">
    <source>
        <dbReference type="SAM" id="Phobius"/>
    </source>
</evidence>
<dbReference type="PANTHER" id="PTHR45528">
    <property type="entry name" value="SENSOR HISTIDINE KINASE CPXA"/>
    <property type="match status" value="1"/>
</dbReference>
<dbReference type="InterPro" id="IPR003594">
    <property type="entry name" value="HATPase_dom"/>
</dbReference>
<keyword evidence="8 15" id="KW-0812">Transmembrane</keyword>